<dbReference type="PANTHER" id="PTHR30238:SF4">
    <property type="entry name" value="SLL1022 PROTEIN"/>
    <property type="match status" value="1"/>
</dbReference>
<feature type="transmembrane region" description="Helical" evidence="1">
    <location>
        <begin position="156"/>
        <end position="179"/>
    </location>
</feature>
<evidence type="ECO:0000313" key="3">
    <source>
        <dbReference type="Proteomes" id="UP000679129"/>
    </source>
</evidence>
<feature type="transmembrane region" description="Helical" evidence="1">
    <location>
        <begin position="225"/>
        <end position="244"/>
    </location>
</feature>
<dbReference type="InterPro" id="IPR007427">
    <property type="entry name" value="DUF475"/>
</dbReference>
<evidence type="ECO:0000313" key="2">
    <source>
        <dbReference type="EMBL" id="QWQ32594.1"/>
    </source>
</evidence>
<keyword evidence="1" id="KW-1133">Transmembrane helix</keyword>
<keyword evidence="1" id="KW-0812">Transmembrane</keyword>
<dbReference type="Pfam" id="PF04332">
    <property type="entry name" value="DUF475"/>
    <property type="match status" value="1"/>
</dbReference>
<keyword evidence="1" id="KW-0472">Membrane</keyword>
<sequence>MRAATDLWKWSIWPLHKPAEYGKILHQASPMIDAFGSAFLIMIGLQLFHRLQQARALDATCRAEDGEGPGDSRKASVCIMLSVAAVLYFTVEPPHKALVLISAVLGIMLHIGLELFGSFFHEDDAKSVKIKTGWAAFASLLYLEVLDASFSFDGVIGAFAITNSVLLIVAGLGAGAIWVRSLTVYLLRTGALSKYKYLENGAHWAIMALGVMMIAKLFHLELPEWATGGLGLLFVSLAVGSSILEARSINLQEAAADKITSSRRAIEEQRFKNCAAKTTLESGLIFYTERLDSFVNKLLDQVN</sequence>
<dbReference type="AlphaFoldDB" id="A0A8F1SC10"/>
<dbReference type="PANTHER" id="PTHR30238">
    <property type="entry name" value="MEMBRANE BOUND PREDICTED REDOX MODULATOR"/>
    <property type="match status" value="1"/>
</dbReference>
<organism evidence="2 3">
    <name type="scientific">Candidatus Minimicrobia naudis</name>
    <dbReference type="NCBI Taxonomy" id="2841263"/>
    <lineage>
        <taxon>Bacteria</taxon>
        <taxon>Candidatus Saccharimonadota</taxon>
        <taxon>Candidatus Saccharimonadota incertae sedis</taxon>
        <taxon>Candidatus Minimicrobia</taxon>
    </lineage>
</organism>
<dbReference type="Proteomes" id="UP000679129">
    <property type="component" value="Chromosome"/>
</dbReference>
<feature type="transmembrane region" description="Helical" evidence="1">
    <location>
        <begin position="97"/>
        <end position="120"/>
    </location>
</feature>
<gene>
    <name evidence="2" type="ORF">KOY48_01945</name>
</gene>
<keyword evidence="3" id="KW-1185">Reference proteome</keyword>
<accession>A0A8F1SC10</accession>
<proteinExistence type="predicted"/>
<name>A0A8F1SC10_9BACT</name>
<dbReference type="KEGG" id="mnd:KOY48_01945"/>
<reference evidence="2" key="1">
    <citation type="submission" date="2021-06" db="EMBL/GenBank/DDBJ databases">
        <title>An adapted protocol for Saccharibacteria cultivation: two new species join this phylum of Candidate Phyla Radiations.</title>
        <authorList>
            <person name="Ibrahim A."/>
            <person name="Maatouk M."/>
            <person name="Zgheib R."/>
            <person name="Haddad G."/>
            <person name="Bou Khalil J."/>
            <person name="Raoult D."/>
            <person name="Bittar F."/>
        </authorList>
    </citation>
    <scope>NUCLEOTIDE SEQUENCE</scope>
    <source>
        <strain evidence="2">IHU1</strain>
    </source>
</reference>
<feature type="transmembrane region" description="Helical" evidence="1">
    <location>
        <begin position="200"/>
        <end position="219"/>
    </location>
</feature>
<dbReference type="EMBL" id="CP076460">
    <property type="protein sequence ID" value="QWQ32594.1"/>
    <property type="molecule type" value="Genomic_DNA"/>
</dbReference>
<protein>
    <submittedName>
        <fullName evidence="2">DUF475 domain-containing protein</fullName>
    </submittedName>
</protein>
<evidence type="ECO:0000256" key="1">
    <source>
        <dbReference type="SAM" id="Phobius"/>
    </source>
</evidence>